<name>A0A2L0F0E5_SORCE</name>
<evidence type="ECO:0000313" key="2">
    <source>
        <dbReference type="EMBL" id="AUX45020.1"/>
    </source>
</evidence>
<proteinExistence type="predicted"/>
<gene>
    <name evidence="2" type="ORF">SOCE26_065010</name>
</gene>
<evidence type="ECO:0008006" key="4">
    <source>
        <dbReference type="Google" id="ProtNLM"/>
    </source>
</evidence>
<dbReference type="PROSITE" id="PS51257">
    <property type="entry name" value="PROKAR_LIPOPROTEIN"/>
    <property type="match status" value="1"/>
</dbReference>
<accession>A0A2L0F0E5</accession>
<evidence type="ECO:0000256" key="1">
    <source>
        <dbReference type="SAM" id="SignalP"/>
    </source>
</evidence>
<feature type="chain" id="PRO_5014824025" description="Tryptophan synthase alpha chain" evidence="1">
    <location>
        <begin position="28"/>
        <end position="148"/>
    </location>
</feature>
<evidence type="ECO:0000313" key="3">
    <source>
        <dbReference type="Proteomes" id="UP000238348"/>
    </source>
</evidence>
<dbReference type="RefSeq" id="WP_104983462.1">
    <property type="nucleotide sequence ID" value="NZ_CP012673.1"/>
</dbReference>
<organism evidence="2 3">
    <name type="scientific">Sorangium cellulosum</name>
    <name type="common">Polyangium cellulosum</name>
    <dbReference type="NCBI Taxonomy" id="56"/>
    <lineage>
        <taxon>Bacteria</taxon>
        <taxon>Pseudomonadati</taxon>
        <taxon>Myxococcota</taxon>
        <taxon>Polyangia</taxon>
        <taxon>Polyangiales</taxon>
        <taxon>Polyangiaceae</taxon>
        <taxon>Sorangium</taxon>
    </lineage>
</organism>
<dbReference type="Proteomes" id="UP000238348">
    <property type="component" value="Chromosome"/>
</dbReference>
<reference evidence="2 3" key="1">
    <citation type="submission" date="2015-09" db="EMBL/GenBank/DDBJ databases">
        <title>Sorangium comparison.</title>
        <authorList>
            <person name="Zaburannyi N."/>
            <person name="Bunk B."/>
            <person name="Overmann J."/>
            <person name="Mueller R."/>
        </authorList>
    </citation>
    <scope>NUCLEOTIDE SEQUENCE [LARGE SCALE GENOMIC DNA]</scope>
    <source>
        <strain evidence="2 3">So ce26</strain>
    </source>
</reference>
<feature type="signal peptide" evidence="1">
    <location>
        <begin position="1"/>
        <end position="27"/>
    </location>
</feature>
<dbReference type="Gene3D" id="2.160.20.120">
    <property type="match status" value="1"/>
</dbReference>
<dbReference type="EMBL" id="CP012673">
    <property type="protein sequence ID" value="AUX45020.1"/>
    <property type="molecule type" value="Genomic_DNA"/>
</dbReference>
<dbReference type="AlphaFoldDB" id="A0A2L0F0E5"/>
<protein>
    <recommendedName>
        <fullName evidence="4">Tryptophan synthase alpha chain</fullName>
    </recommendedName>
</protein>
<sequence>MRQHIRTHHVVALSLLALLWGGIAACGDDPYEDDCTIGDPIEGPTCECDGAECVCPSSGDCAIFCGADCDLQCAGSGSCDFDCGADCAIACTGSGNCALTVGDGSTVECTGSGDCDVVCRGDCDVRCPGSGDCVVHCEPGAVCTTDGV</sequence>
<keyword evidence="1" id="KW-0732">Signal</keyword>